<feature type="compositionally biased region" description="Polar residues" evidence="1">
    <location>
        <begin position="314"/>
        <end position="351"/>
    </location>
</feature>
<feature type="compositionally biased region" description="Polar residues" evidence="1">
    <location>
        <begin position="177"/>
        <end position="195"/>
    </location>
</feature>
<feature type="compositionally biased region" description="Polar residues" evidence="1">
    <location>
        <begin position="294"/>
        <end position="306"/>
    </location>
</feature>
<feature type="compositionally biased region" description="Polar residues" evidence="1">
    <location>
        <begin position="421"/>
        <end position="444"/>
    </location>
</feature>
<dbReference type="EMBL" id="JADGJH010000260">
    <property type="protein sequence ID" value="KAJ3132213.1"/>
    <property type="molecule type" value="Genomic_DNA"/>
</dbReference>
<evidence type="ECO:0000313" key="2">
    <source>
        <dbReference type="EMBL" id="KAJ3132213.1"/>
    </source>
</evidence>
<feature type="region of interest" description="Disordered" evidence="1">
    <location>
        <begin position="122"/>
        <end position="243"/>
    </location>
</feature>
<sequence length="821" mass="90720">MMVEEVVADNEKDPTDSEIDLMLLKANEITHLDDIVRQRQSANVQREQKRESNCNLDEILKMAENVEGLLDLISPTKGYTGKIDSHTVKVLQSLSASPGGNFHNCFPNESFIPIPASISTGSSPSKLNISSSQNNISKQHPKFSPIVTVGEAAGDESSTRCSSEDQDGFDNYESRRNVTNTWLNSESLSPQTNQRAYDKPWLKNSVVTRSRSPSVVSPPKKHDSSARSPVTISVEDLSDTSDQPDIAQKVSSFAITIPAASKIGIKKYFSDAQNKENRGMNETTRGRSLAPSPTAESQKFPNSQVIKSLYERPQSPSYMRPTSASIVRSRNNSATVQPSSFNYPRSFNENGSVGKFTSQTKKSSTTSENSQFKYVGNAYSFGSEMQHQNDPQGNFYESIGSDTLEAKSSNGQPFVHVLQQQKSRWTSGMSSNNALTPKTHSRPSSPTPKREQPKSSSSALKNPQRALSVSFGNFDRTSPDTTNKRPLSPSPSYMRPTSASLVRSRNSSVTTPNSSVKALYDLNGDSGLENKSNEESQQENKSNENEKNINESVSSNFSIKSCLKSATGSIELHKSFAEKDLENISQMYSGNSREVAVQTSEEYGVNFPVKLISQALSVKPTSPRPAEHFSPISSANSLPLSYPHSRSGSNLFSPTFASLQRSTKGVFNDIRHVPEYVYSESRQPSKRMSYNISKNEPPRNRCFSTTKKDLPRHRSSTTTKNEPSKIPRQHKESAISIQDSGFMSPTVAWEQKSSDNLYGEAHNYGIEILTQDVERHHATIGNNTEGLNSQQKSSIATLRNSMNLVRPSTPKKVITNKPRWV</sequence>
<keyword evidence="3" id="KW-1185">Reference proteome</keyword>
<feature type="compositionally biased region" description="Polar residues" evidence="1">
    <location>
        <begin position="682"/>
        <end position="694"/>
    </location>
</feature>
<name>A0AAD5XKL4_9FUNG</name>
<dbReference type="AlphaFoldDB" id="A0AAD5XKL4"/>
<reference evidence="2" key="1">
    <citation type="submission" date="2020-05" db="EMBL/GenBank/DDBJ databases">
        <title>Phylogenomic resolution of chytrid fungi.</title>
        <authorList>
            <person name="Stajich J.E."/>
            <person name="Amses K."/>
            <person name="Simmons R."/>
            <person name="Seto K."/>
            <person name="Myers J."/>
            <person name="Bonds A."/>
            <person name="Quandt C.A."/>
            <person name="Barry K."/>
            <person name="Liu P."/>
            <person name="Grigoriev I."/>
            <person name="Longcore J.E."/>
            <person name="James T.Y."/>
        </authorList>
    </citation>
    <scope>NUCLEOTIDE SEQUENCE</scope>
    <source>
        <strain evidence="2">JEL0513</strain>
    </source>
</reference>
<organism evidence="2 3">
    <name type="scientific">Physocladia obscura</name>
    <dbReference type="NCBI Taxonomy" id="109957"/>
    <lineage>
        <taxon>Eukaryota</taxon>
        <taxon>Fungi</taxon>
        <taxon>Fungi incertae sedis</taxon>
        <taxon>Chytridiomycota</taxon>
        <taxon>Chytridiomycota incertae sedis</taxon>
        <taxon>Chytridiomycetes</taxon>
        <taxon>Chytridiales</taxon>
        <taxon>Chytriomycetaceae</taxon>
        <taxon>Physocladia</taxon>
    </lineage>
</organism>
<gene>
    <name evidence="2" type="ORF">HK100_005578</name>
</gene>
<accession>A0AAD5XKL4</accession>
<feature type="compositionally biased region" description="Low complexity" evidence="1">
    <location>
        <begin position="125"/>
        <end position="138"/>
    </location>
</feature>
<comment type="caution">
    <text evidence="2">The sequence shown here is derived from an EMBL/GenBank/DDBJ whole genome shotgun (WGS) entry which is preliminary data.</text>
</comment>
<evidence type="ECO:0000256" key="1">
    <source>
        <dbReference type="SAM" id="MobiDB-lite"/>
    </source>
</evidence>
<feature type="region of interest" description="Disordered" evidence="1">
    <location>
        <begin position="275"/>
        <end position="369"/>
    </location>
</feature>
<proteinExistence type="predicted"/>
<dbReference type="Proteomes" id="UP001211907">
    <property type="component" value="Unassembled WGS sequence"/>
</dbReference>
<protein>
    <submittedName>
        <fullName evidence="2">Uncharacterized protein</fullName>
    </submittedName>
</protein>
<feature type="region of interest" description="Disordered" evidence="1">
    <location>
        <begin position="421"/>
        <end position="551"/>
    </location>
</feature>
<feature type="region of interest" description="Disordered" evidence="1">
    <location>
        <begin position="682"/>
        <end position="732"/>
    </location>
</feature>
<feature type="compositionally biased region" description="Low complexity" evidence="1">
    <location>
        <begin position="205"/>
        <end position="218"/>
    </location>
</feature>
<feature type="compositionally biased region" description="Basic and acidic residues" evidence="1">
    <location>
        <begin position="722"/>
        <end position="732"/>
    </location>
</feature>
<evidence type="ECO:0000313" key="3">
    <source>
        <dbReference type="Proteomes" id="UP001211907"/>
    </source>
</evidence>
<feature type="compositionally biased region" description="Polar residues" evidence="1">
    <location>
        <begin position="495"/>
        <end position="516"/>
    </location>
</feature>
<feature type="compositionally biased region" description="Low complexity" evidence="1">
    <location>
        <begin position="357"/>
        <end position="367"/>
    </location>
</feature>
<feature type="compositionally biased region" description="Polar residues" evidence="1">
    <location>
        <begin position="454"/>
        <end position="485"/>
    </location>
</feature>